<evidence type="ECO:0000259" key="2">
    <source>
        <dbReference type="Pfam" id="PF26078"/>
    </source>
</evidence>
<dbReference type="AlphaFoldDB" id="A0A3P3Q2Q0"/>
<proteinExistence type="inferred from homology"/>
<keyword evidence="5" id="KW-1185">Reference proteome</keyword>
<evidence type="ECO:0000259" key="3">
    <source>
        <dbReference type="Pfam" id="PF26079"/>
    </source>
</evidence>
<dbReference type="Proteomes" id="UP000276982">
    <property type="component" value="Unassembled WGS sequence"/>
</dbReference>
<feature type="domain" description="Baseplate J-like central" evidence="2">
    <location>
        <begin position="180"/>
        <end position="256"/>
    </location>
</feature>
<name>A0A3P3Q2Q0_9FIRM</name>
<comment type="caution">
    <text evidence="4">The sequence shown here is derived from an EMBL/GenBank/DDBJ whole genome shotgun (WGS) entry which is preliminary data.</text>
</comment>
<dbReference type="Pfam" id="PF26079">
    <property type="entry name" value="Baseplate_J_C"/>
    <property type="match status" value="1"/>
</dbReference>
<dbReference type="InterPro" id="IPR058531">
    <property type="entry name" value="Baseplate_J_M"/>
</dbReference>
<dbReference type="InterPro" id="IPR058530">
    <property type="entry name" value="Baseplate_J-like_C"/>
</dbReference>
<evidence type="ECO:0000256" key="1">
    <source>
        <dbReference type="ARBA" id="ARBA00038087"/>
    </source>
</evidence>
<reference evidence="4 5" key="1">
    <citation type="submission" date="2018-11" db="EMBL/GenBank/DDBJ databases">
        <title>Genome sequencing of Lachnoanaerobaculum orale DSM 24553T.</title>
        <authorList>
            <person name="Kook J.-K."/>
            <person name="Park S.-N."/>
            <person name="Lim Y.K."/>
        </authorList>
    </citation>
    <scope>NUCLEOTIDE SEQUENCE [LARGE SCALE GENOMIC DNA]</scope>
    <source>
        <strain evidence="4 5">DSM 24553</strain>
    </source>
</reference>
<dbReference type="PANTHER" id="PTHR37829:SF3">
    <property type="entry name" value="PROTEIN JAYE-RELATED"/>
    <property type="match status" value="1"/>
</dbReference>
<dbReference type="PANTHER" id="PTHR37829">
    <property type="entry name" value="PHAGE-LIKE ELEMENT PBSX PROTEIN XKDT"/>
    <property type="match status" value="1"/>
</dbReference>
<dbReference type="RefSeq" id="WP_124950289.1">
    <property type="nucleotide sequence ID" value="NZ_RRCM01000001.1"/>
</dbReference>
<protein>
    <submittedName>
        <fullName evidence="4">Phage tail protein</fullName>
    </submittedName>
</protein>
<comment type="similarity">
    <text evidence="1">Belongs to the Mu gp47/PBSX XkdT family.</text>
</comment>
<feature type="domain" description="Baseplate J-like C-terminal" evidence="3">
    <location>
        <begin position="264"/>
        <end position="356"/>
    </location>
</feature>
<accession>A0A3P3Q2Q0</accession>
<organism evidence="4 5">
    <name type="scientific">Lachnoanaerobaculum orale</name>
    <dbReference type="NCBI Taxonomy" id="979627"/>
    <lineage>
        <taxon>Bacteria</taxon>
        <taxon>Bacillati</taxon>
        <taxon>Bacillota</taxon>
        <taxon>Clostridia</taxon>
        <taxon>Lachnospirales</taxon>
        <taxon>Lachnospiraceae</taxon>
        <taxon>Lachnoanaerobaculum</taxon>
    </lineage>
</organism>
<evidence type="ECO:0000313" key="4">
    <source>
        <dbReference type="EMBL" id="RRJ15512.1"/>
    </source>
</evidence>
<dbReference type="InterPro" id="IPR052399">
    <property type="entry name" value="Phage_Baseplate_Assmbl_Protein"/>
</dbReference>
<sequence>MRVYEDKTYKSILADTKSDIGDEVIKVEGSLVYNALSALAYEIEKLYIQLDYIIEQSHAGTADLEHLEMIALDRGILRKEATNAYVKAEFNVAVPIGSRYSLKGYNYRAVEVINDTLHQYKMIVEETGAGPNDLRGDLIPIDFTEGLESAKVTELLVAGDDDESKESLYKRYIESFTSQSFAGNIAAYKEKFASIQGIGGSKIYPTWKGAGTVKAVLISSDYTAVSDYLIGQIRAEAVPAKGSGYGWAPIGHNLTIESVKEVVISVSTQITYAAGYSSSNLSEKIKEKIKEYLKGIAEAWKEGDEHTEAIIYISRLESAILDVQGVLDVNNTSLNKNSSNLTLQSDEIPKLGEVALI</sequence>
<evidence type="ECO:0000313" key="5">
    <source>
        <dbReference type="Proteomes" id="UP000276982"/>
    </source>
</evidence>
<dbReference type="EMBL" id="RRCM01000001">
    <property type="protein sequence ID" value="RRJ15512.1"/>
    <property type="molecule type" value="Genomic_DNA"/>
</dbReference>
<gene>
    <name evidence="4" type="ORF">EHW90_00235</name>
</gene>
<dbReference type="Pfam" id="PF26078">
    <property type="entry name" value="Baseplate_J_M"/>
    <property type="match status" value="1"/>
</dbReference>